<dbReference type="RefSeq" id="XP_034248368.1">
    <property type="nucleotide sequence ID" value="XM_034392477.1"/>
</dbReference>
<dbReference type="GeneID" id="117649587"/>
<protein>
    <submittedName>
        <fullName evidence="3">Uncharacterized protein LOC117649587</fullName>
    </submittedName>
</protein>
<sequence length="749" mass="82017">MKPFTVLTQTRIPASRASPTVSAKTTRTMTSTSATTIVAPVSPYDLYVEMPDPVTQEMRVFRVPGLQADPDTLRFLTQDFHWPQTQVLPAEALNGNDLHDRGLLGQQEAAPDPWRTEPTGEAPAGTGHAGATPALDTTRLDSQDLDWSQTQAEGVAMDMMEAPKHSGNSMELGSSSQDGAVAALQQVGSSGSSEGRPVPSVPSFDDDLALPPAPQWPLPREEQLKMEEIVASLSCMSVNLVANGKQACLPRPTAPPPSSQSRSPTYNAARRQRRRGRPRALRGAGPNDAKSTGIATVQQAGQALQGCVGGAKRKRSGLGAPTRSGSFGPDSQQRASPANQKVFSCSPSSPPRRKVRKTFGPPTSASSTAGRAEMIATYTRLRDLRFRMHDIIGGKEALPTAQEVESLRQEVLVIIGNMEQSEPIRIFFFNPLKQAHIRKQEARQVADKLLHQLRVIAEVQSQSNDDTDCTTSCHNTNVELPFQSLSIDPTLESKVSPQEKKTGVHPITSQNLKNENIPKKSVKEKKQKCEKQKTDSKKAGDYLKQSEENSVGTSNDVEVNHDSAKNVWRSCITPLYDKRTDTEGQLGVVIVEETEENLHEETVTDRCTEIPQTEIFSEAVLSNTVSSEENKISASFPSMTDNRKDSTSSKPVCEPQTEEIDPAKQEEYQYIVGLIKSKAATSLTMKTLENDDTAQEIDFTCSSGPMMLTGILLPKQSELEPILNLPENFWGNPQAPIPEEWINMLEWED</sequence>
<organism evidence="3">
    <name type="scientific">Thrips palmi</name>
    <name type="common">Melon thrips</name>
    <dbReference type="NCBI Taxonomy" id="161013"/>
    <lineage>
        <taxon>Eukaryota</taxon>
        <taxon>Metazoa</taxon>
        <taxon>Ecdysozoa</taxon>
        <taxon>Arthropoda</taxon>
        <taxon>Hexapoda</taxon>
        <taxon>Insecta</taxon>
        <taxon>Pterygota</taxon>
        <taxon>Neoptera</taxon>
        <taxon>Paraneoptera</taxon>
        <taxon>Thysanoptera</taxon>
        <taxon>Terebrantia</taxon>
        <taxon>Thripoidea</taxon>
        <taxon>Thripidae</taxon>
        <taxon>Thrips</taxon>
    </lineage>
</organism>
<feature type="region of interest" description="Disordered" evidence="1">
    <location>
        <begin position="185"/>
        <end position="215"/>
    </location>
</feature>
<accession>A0A6P8ZSY9</accession>
<evidence type="ECO:0000256" key="1">
    <source>
        <dbReference type="SAM" id="MobiDB-lite"/>
    </source>
</evidence>
<feature type="compositionally biased region" description="Low complexity" evidence="1">
    <location>
        <begin position="119"/>
        <end position="134"/>
    </location>
</feature>
<feature type="region of interest" description="Disordered" evidence="1">
    <location>
        <begin position="306"/>
        <end position="368"/>
    </location>
</feature>
<proteinExistence type="predicted"/>
<feature type="region of interest" description="Disordered" evidence="1">
    <location>
        <begin position="627"/>
        <end position="657"/>
    </location>
</feature>
<dbReference type="OrthoDB" id="8197710at2759"/>
<feature type="compositionally biased region" description="Polar residues" evidence="1">
    <location>
        <begin position="627"/>
        <end position="640"/>
    </location>
</feature>
<feature type="compositionally biased region" description="Basic and acidic residues" evidence="1">
    <location>
        <begin position="527"/>
        <end position="547"/>
    </location>
</feature>
<dbReference type="InParanoid" id="A0A6P8ZSY9"/>
<feature type="region of interest" description="Disordered" evidence="1">
    <location>
        <begin position="492"/>
        <end position="557"/>
    </location>
</feature>
<feature type="compositionally biased region" description="Polar residues" evidence="1">
    <location>
        <begin position="323"/>
        <end position="347"/>
    </location>
</feature>
<gene>
    <name evidence="3" type="primary">LOC117649587</name>
</gene>
<dbReference type="Proteomes" id="UP000515158">
    <property type="component" value="Unplaced"/>
</dbReference>
<feature type="compositionally biased region" description="Polar residues" evidence="1">
    <location>
        <begin position="548"/>
        <end position="557"/>
    </location>
</feature>
<evidence type="ECO:0000313" key="3">
    <source>
        <dbReference type="RefSeq" id="XP_034248368.1"/>
    </source>
</evidence>
<keyword evidence="2" id="KW-1185">Reference proteome</keyword>
<feature type="region of interest" description="Disordered" evidence="1">
    <location>
        <begin position="108"/>
        <end position="144"/>
    </location>
</feature>
<name>A0A6P8ZSY9_THRPL</name>
<dbReference type="KEGG" id="tpal:117649587"/>
<feature type="compositionally biased region" description="Basic residues" evidence="1">
    <location>
        <begin position="270"/>
        <end position="280"/>
    </location>
</feature>
<feature type="region of interest" description="Disordered" evidence="1">
    <location>
        <begin position="249"/>
        <end position="292"/>
    </location>
</feature>
<reference evidence="3" key="1">
    <citation type="submission" date="2025-08" db="UniProtKB">
        <authorList>
            <consortium name="RefSeq"/>
        </authorList>
    </citation>
    <scope>IDENTIFICATION</scope>
    <source>
        <tissue evidence="3">Total insect</tissue>
    </source>
</reference>
<dbReference type="AlphaFoldDB" id="A0A6P8ZSY9"/>
<evidence type="ECO:0000313" key="2">
    <source>
        <dbReference type="Proteomes" id="UP000515158"/>
    </source>
</evidence>